<evidence type="ECO:0000259" key="12">
    <source>
        <dbReference type="PROSITE" id="PS50929"/>
    </source>
</evidence>
<feature type="transmembrane region" description="Helical" evidence="10">
    <location>
        <begin position="7"/>
        <end position="32"/>
    </location>
</feature>
<dbReference type="GO" id="GO:0016020">
    <property type="term" value="C:membrane"/>
    <property type="evidence" value="ECO:0007669"/>
    <property type="project" value="UniProtKB-SubCell"/>
</dbReference>
<dbReference type="Pfam" id="PF00005">
    <property type="entry name" value="ABC_tran"/>
    <property type="match status" value="1"/>
</dbReference>
<feature type="compositionally biased region" description="Low complexity" evidence="9">
    <location>
        <begin position="289"/>
        <end position="307"/>
    </location>
</feature>
<keyword evidence="7 10" id="KW-0472">Membrane</keyword>
<dbReference type="STRING" id="1280837.A0A316VL05"/>
<dbReference type="EMBL" id="KZ819602">
    <property type="protein sequence ID" value="PWN38236.1"/>
    <property type="molecule type" value="Genomic_DNA"/>
</dbReference>
<dbReference type="AlphaFoldDB" id="A0A316VL05"/>
<dbReference type="Gene3D" id="1.20.1560.10">
    <property type="entry name" value="ABC transporter type 1, transmembrane domain"/>
    <property type="match status" value="1"/>
</dbReference>
<evidence type="ECO:0000313" key="13">
    <source>
        <dbReference type="EMBL" id="PWN38236.1"/>
    </source>
</evidence>
<dbReference type="PROSITE" id="PS00211">
    <property type="entry name" value="ABC_TRANSPORTER_1"/>
    <property type="match status" value="1"/>
</dbReference>
<dbReference type="GO" id="GO:0016887">
    <property type="term" value="F:ATP hydrolysis activity"/>
    <property type="evidence" value="ECO:0007669"/>
    <property type="project" value="InterPro"/>
</dbReference>
<evidence type="ECO:0000313" key="14">
    <source>
        <dbReference type="Proteomes" id="UP000245771"/>
    </source>
</evidence>
<feature type="region of interest" description="Disordered" evidence="9">
    <location>
        <begin position="924"/>
        <end position="1075"/>
    </location>
</feature>
<evidence type="ECO:0000256" key="7">
    <source>
        <dbReference type="ARBA" id="ARBA00023136"/>
    </source>
</evidence>
<keyword evidence="6 10" id="KW-1133">Transmembrane helix</keyword>
<evidence type="ECO:0000256" key="8">
    <source>
        <dbReference type="ARBA" id="ARBA00024363"/>
    </source>
</evidence>
<feature type="transmembrane region" description="Helical" evidence="10">
    <location>
        <begin position="201"/>
        <end position="221"/>
    </location>
</feature>
<evidence type="ECO:0000256" key="5">
    <source>
        <dbReference type="ARBA" id="ARBA00022840"/>
    </source>
</evidence>
<dbReference type="FunCoup" id="A0A316VL05">
    <property type="interactions" value="59"/>
</dbReference>
<dbReference type="Gene3D" id="3.40.50.300">
    <property type="entry name" value="P-loop containing nucleotide triphosphate hydrolases"/>
    <property type="match status" value="1"/>
</dbReference>
<dbReference type="SUPFAM" id="SSF52540">
    <property type="entry name" value="P-loop containing nucleoside triphosphate hydrolases"/>
    <property type="match status" value="1"/>
</dbReference>
<feature type="transmembrane region" description="Helical" evidence="10">
    <location>
        <begin position="462"/>
        <end position="484"/>
    </location>
</feature>
<accession>A0A316VL05</accession>
<feature type="domain" description="ABC transmembrane type-1" evidence="12">
    <location>
        <begin position="353"/>
        <end position="635"/>
    </location>
</feature>
<gene>
    <name evidence="13" type="ORF">FA14DRAFT_117646</name>
</gene>
<evidence type="ECO:0008006" key="15">
    <source>
        <dbReference type="Google" id="ProtNLM"/>
    </source>
</evidence>
<feature type="transmembrane region" description="Helical" evidence="10">
    <location>
        <begin position="346"/>
        <end position="369"/>
    </location>
</feature>
<evidence type="ECO:0000256" key="10">
    <source>
        <dbReference type="SAM" id="Phobius"/>
    </source>
</evidence>
<keyword evidence="5" id="KW-0067">ATP-binding</keyword>
<dbReference type="PROSITE" id="PS50929">
    <property type="entry name" value="ABC_TM1F"/>
    <property type="match status" value="1"/>
</dbReference>
<feature type="compositionally biased region" description="Basic and acidic residues" evidence="9">
    <location>
        <begin position="942"/>
        <end position="977"/>
    </location>
</feature>
<keyword evidence="2" id="KW-0813">Transport</keyword>
<protein>
    <recommendedName>
        <fullName evidence="15">P-loop containing nucleoside triphosphate hydrolase protein</fullName>
    </recommendedName>
</protein>
<dbReference type="InterPro" id="IPR039421">
    <property type="entry name" value="Type_1_exporter"/>
</dbReference>
<name>A0A316VL05_9BASI</name>
<dbReference type="InterPro" id="IPR011527">
    <property type="entry name" value="ABC1_TM_dom"/>
</dbReference>
<feature type="transmembrane region" description="Helical" evidence="10">
    <location>
        <begin position="128"/>
        <end position="146"/>
    </location>
</feature>
<feature type="region of interest" description="Disordered" evidence="9">
    <location>
        <begin position="240"/>
        <end position="265"/>
    </location>
</feature>
<keyword evidence="4" id="KW-0547">Nucleotide-binding</keyword>
<dbReference type="PANTHER" id="PTHR24221:SF648">
    <property type="entry name" value="ABC-TYPE TRANSPORTER ATR1"/>
    <property type="match status" value="1"/>
</dbReference>
<evidence type="ECO:0000259" key="11">
    <source>
        <dbReference type="PROSITE" id="PS50893"/>
    </source>
</evidence>
<evidence type="ECO:0000256" key="9">
    <source>
        <dbReference type="SAM" id="MobiDB-lite"/>
    </source>
</evidence>
<dbReference type="PANTHER" id="PTHR24221">
    <property type="entry name" value="ATP-BINDING CASSETTE SUB-FAMILY B"/>
    <property type="match status" value="1"/>
</dbReference>
<keyword evidence="14" id="KW-1185">Reference proteome</keyword>
<evidence type="ECO:0000256" key="2">
    <source>
        <dbReference type="ARBA" id="ARBA00022448"/>
    </source>
</evidence>
<evidence type="ECO:0000256" key="1">
    <source>
        <dbReference type="ARBA" id="ARBA00004141"/>
    </source>
</evidence>
<comment type="similarity">
    <text evidence="8">Belongs to the ABC transporter superfamily. ABCB family. Heavy Metal importer (TC 3.A.1.210) subfamily.</text>
</comment>
<feature type="transmembrane region" description="Helical" evidence="10">
    <location>
        <begin position="390"/>
        <end position="413"/>
    </location>
</feature>
<dbReference type="InterPro" id="IPR003439">
    <property type="entry name" value="ABC_transporter-like_ATP-bd"/>
</dbReference>
<organism evidence="13 14">
    <name type="scientific">Meira miltonrushii</name>
    <dbReference type="NCBI Taxonomy" id="1280837"/>
    <lineage>
        <taxon>Eukaryota</taxon>
        <taxon>Fungi</taxon>
        <taxon>Dikarya</taxon>
        <taxon>Basidiomycota</taxon>
        <taxon>Ustilaginomycotina</taxon>
        <taxon>Exobasidiomycetes</taxon>
        <taxon>Exobasidiales</taxon>
        <taxon>Brachybasidiaceae</taxon>
        <taxon>Meira</taxon>
    </lineage>
</organism>
<evidence type="ECO:0000256" key="3">
    <source>
        <dbReference type="ARBA" id="ARBA00022692"/>
    </source>
</evidence>
<dbReference type="SUPFAM" id="SSF90123">
    <property type="entry name" value="ABC transporter transmembrane region"/>
    <property type="match status" value="1"/>
</dbReference>
<comment type="subcellular location">
    <subcellularLocation>
        <location evidence="1">Membrane</location>
        <topology evidence="1">Multi-pass membrane protein</topology>
    </subcellularLocation>
</comment>
<proteinExistence type="inferred from homology"/>
<dbReference type="PROSITE" id="PS50893">
    <property type="entry name" value="ABC_TRANSPORTER_2"/>
    <property type="match status" value="1"/>
</dbReference>
<feature type="transmembrane region" description="Helical" evidence="10">
    <location>
        <begin position="161"/>
        <end position="180"/>
    </location>
</feature>
<sequence>MSKANNIFLALFVIRLAQPLTILAIVLISTLLKPTVELAKFIFAPNPNQIRSIANLPIPGEVPQPRDAVPEPTPVIVPVRSRRRILTFLVLSALAGTYFASGVFIVLRALIPPQTWTPSHQRWQMLDWQALLGLIAWSSVAIAIAYEESTRGRGHYGRGKAGWSALVGMTGDITLLALYLKSRSAPIEDLPKSKLWVIGQLALIFVRIVLLYPMVFLALRWDKTTFVRASELAQQINNLPSDVGNAESSGTTEQTSLLQPPSSTVGGLPTAKYGATSLGGVQAAHGKLSSSSNGQQSGSGSRSPNPNAANASMGLTLAAQPPPPTFGLFFQRVRALFPYLWPSQSVHLQLLALFCVGLLAAGRLVNLLVPLTLGKIVEDLSSERAPWWHIAAYAFLKMLQGSGGLLAVLQALAWLPIEQFSDRSISIMAFDHLLHLSMAFHARRKMGEILRILDRGAVISTFFQYLTFNVIPIFVDIAVAMVFLGSKFGWAVGVAIFAVMYLYTHVSVTLTTWRTGLRREANNKDSISRAIHADVLINYELVKVHSNEPYELDRYRAALLDYQQADYRVTASLNLLNLVQNSIITSSTLVTCLLVAKSVVEGHTKASDFVVFITYLQQVYVPLSFLGTLHRVLMQNLVDTDKLMNLLEEESDVKDVPGAKDLIVTDGVIEFKDVVFSYDNKIEALKGVNFKVHANESGALVGESGAGKSSIMRLLYRFYDIQQGTIFIDGQDISKVKQASLRKAIGIVPQEPGLFNTSIYQNILYGNNSASDEEVEAAAKAAQIYDRILSFPEGWNTVVGERGVKLSGGEKQRVALARTFLKNPKILLLDEATSALDTHTEKQLQLALKNILQGRTSLTIAHRLSTIVNSERIIVLDNGRVVENGSHVDLINENGLYKGMWMQQIKTDEEARMAEQEAEIPKVDATTITVDVPQADPITADLPKDDAPKTDLPKAEPPKVDTPREDAPEEDVPKADPPKAVPPPKADPPKSDTSKDDAPKAVKADNKNQTSQIEFVKASRLDSEGPTSREGSAAPSEASGTPGKERDRFRHRITSLIRSRASSGHERSGSSSNHN</sequence>
<evidence type="ECO:0000256" key="4">
    <source>
        <dbReference type="ARBA" id="ARBA00022741"/>
    </source>
</evidence>
<dbReference type="CDD" id="cd18583">
    <property type="entry name" value="ABC_6TM_HMT1"/>
    <property type="match status" value="1"/>
</dbReference>
<keyword evidence="3 10" id="KW-0812">Transmembrane</keyword>
<dbReference type="OrthoDB" id="6500128at2759"/>
<dbReference type="GeneID" id="37018025"/>
<dbReference type="RefSeq" id="XP_025358538.1">
    <property type="nucleotide sequence ID" value="XM_025496244.1"/>
</dbReference>
<feature type="domain" description="ABC transporter" evidence="11">
    <location>
        <begin position="669"/>
        <end position="903"/>
    </location>
</feature>
<feature type="transmembrane region" description="Helical" evidence="10">
    <location>
        <begin position="490"/>
        <end position="513"/>
    </location>
</feature>
<dbReference type="InterPro" id="IPR036640">
    <property type="entry name" value="ABC1_TM_sf"/>
</dbReference>
<reference evidence="13 14" key="1">
    <citation type="journal article" date="2018" name="Mol. Biol. Evol.">
        <title>Broad Genomic Sampling Reveals a Smut Pathogenic Ancestry of the Fungal Clade Ustilaginomycotina.</title>
        <authorList>
            <person name="Kijpornyongpan T."/>
            <person name="Mondo S.J."/>
            <person name="Barry K."/>
            <person name="Sandor L."/>
            <person name="Lee J."/>
            <person name="Lipzen A."/>
            <person name="Pangilinan J."/>
            <person name="LaButti K."/>
            <person name="Hainaut M."/>
            <person name="Henrissat B."/>
            <person name="Grigoriev I.V."/>
            <person name="Spatafora J.W."/>
            <person name="Aime M.C."/>
        </authorList>
    </citation>
    <scope>NUCLEOTIDE SEQUENCE [LARGE SCALE GENOMIC DNA]</scope>
    <source>
        <strain evidence="13 14">MCA 3882</strain>
    </source>
</reference>
<dbReference type="SMART" id="SM00382">
    <property type="entry name" value="AAA"/>
    <property type="match status" value="1"/>
</dbReference>
<dbReference type="InParanoid" id="A0A316VL05"/>
<dbReference type="GO" id="GO:0140359">
    <property type="term" value="F:ABC-type transporter activity"/>
    <property type="evidence" value="ECO:0007669"/>
    <property type="project" value="InterPro"/>
</dbReference>
<dbReference type="Pfam" id="PF00664">
    <property type="entry name" value="ABC_membrane"/>
    <property type="match status" value="1"/>
</dbReference>
<feature type="region of interest" description="Disordered" evidence="9">
    <location>
        <begin position="284"/>
        <end position="311"/>
    </location>
</feature>
<dbReference type="GO" id="GO:0005524">
    <property type="term" value="F:ATP binding"/>
    <property type="evidence" value="ECO:0007669"/>
    <property type="project" value="UniProtKB-KW"/>
</dbReference>
<dbReference type="Proteomes" id="UP000245771">
    <property type="component" value="Unassembled WGS sequence"/>
</dbReference>
<feature type="compositionally biased region" description="Basic and acidic residues" evidence="9">
    <location>
        <begin position="987"/>
        <end position="1006"/>
    </location>
</feature>
<evidence type="ECO:0000256" key="6">
    <source>
        <dbReference type="ARBA" id="ARBA00022989"/>
    </source>
</evidence>
<dbReference type="InterPro" id="IPR027417">
    <property type="entry name" value="P-loop_NTPase"/>
</dbReference>
<dbReference type="FunFam" id="3.40.50.300:FF:000287">
    <property type="entry name" value="Multidrug ABC transporter ATP-binding protein"/>
    <property type="match status" value="1"/>
</dbReference>
<dbReference type="InterPro" id="IPR017871">
    <property type="entry name" value="ABC_transporter-like_CS"/>
</dbReference>
<feature type="transmembrane region" description="Helical" evidence="10">
    <location>
        <begin position="85"/>
        <end position="107"/>
    </location>
</feature>
<dbReference type="InterPro" id="IPR003593">
    <property type="entry name" value="AAA+_ATPase"/>
</dbReference>